<comment type="caution">
    <text evidence="2">The sequence shown here is derived from an EMBL/GenBank/DDBJ whole genome shotgun (WGS) entry which is preliminary data.</text>
</comment>
<accession>A0A969PRK4</accession>
<sequence>MQRGKLAADEFLCFGIFPAHRRSPASASFLLRKTKDIDCFFLQLSDPKNGRQGDFQDACEKRKREDHSGRKEGIAEGFFRGKRKKMSHRQTFFLSTSGFKRDTHAMTTCTMKDEHYERCGTKA</sequence>
<evidence type="ECO:0000313" key="3">
    <source>
        <dbReference type="Proteomes" id="UP000752012"/>
    </source>
</evidence>
<evidence type="ECO:0000256" key="1">
    <source>
        <dbReference type="SAM" id="MobiDB-lite"/>
    </source>
</evidence>
<dbReference type="Proteomes" id="UP000752012">
    <property type="component" value="Unassembled WGS sequence"/>
</dbReference>
<organism evidence="2 3">
    <name type="scientific">Alkalicoccus luteus</name>
    <dbReference type="NCBI Taxonomy" id="1237094"/>
    <lineage>
        <taxon>Bacteria</taxon>
        <taxon>Bacillati</taxon>
        <taxon>Bacillota</taxon>
        <taxon>Bacilli</taxon>
        <taxon>Bacillales</taxon>
        <taxon>Bacillaceae</taxon>
        <taxon>Alkalicoccus</taxon>
    </lineage>
</organism>
<evidence type="ECO:0000313" key="2">
    <source>
        <dbReference type="EMBL" id="NJP37724.1"/>
    </source>
</evidence>
<dbReference type="AlphaFoldDB" id="A0A969PRK4"/>
<name>A0A969PRK4_9BACI</name>
<dbReference type="EMBL" id="JAATHJ010000011">
    <property type="protein sequence ID" value="NJP37724.1"/>
    <property type="molecule type" value="Genomic_DNA"/>
</dbReference>
<keyword evidence="3" id="KW-1185">Reference proteome</keyword>
<feature type="region of interest" description="Disordered" evidence="1">
    <location>
        <begin position="45"/>
        <end position="72"/>
    </location>
</feature>
<feature type="compositionally biased region" description="Basic and acidic residues" evidence="1">
    <location>
        <begin position="58"/>
        <end position="72"/>
    </location>
</feature>
<reference evidence="2 3" key="1">
    <citation type="submission" date="2020-03" db="EMBL/GenBank/DDBJ databases">
        <title>Assessment of the enzymatic potential of alkaline-tolerant lipase obtained from Bacillus luteus H11 (technogenic soil) for the bioremediation of saline soils contaminated with petroleum substances.</title>
        <authorList>
            <person name="Kalwasinska A."/>
        </authorList>
    </citation>
    <scope>NUCLEOTIDE SEQUENCE [LARGE SCALE GENOMIC DNA]</scope>
    <source>
        <strain evidence="2 3">H11</strain>
    </source>
</reference>
<dbReference type="RefSeq" id="WP_168006525.1">
    <property type="nucleotide sequence ID" value="NZ_JAATHJ010000011.1"/>
</dbReference>
<proteinExistence type="predicted"/>
<gene>
    <name evidence="2" type="ORF">HCN83_09020</name>
</gene>
<protein>
    <submittedName>
        <fullName evidence="2">Uncharacterized protein</fullName>
    </submittedName>
</protein>